<organism evidence="1 2">
    <name type="scientific">Pelomonas lactea</name>
    <dbReference type="NCBI Taxonomy" id="3299030"/>
    <lineage>
        <taxon>Bacteria</taxon>
        <taxon>Pseudomonadati</taxon>
        <taxon>Pseudomonadota</taxon>
        <taxon>Betaproteobacteria</taxon>
        <taxon>Burkholderiales</taxon>
        <taxon>Sphaerotilaceae</taxon>
        <taxon>Roseateles</taxon>
    </lineage>
</organism>
<dbReference type="EMBL" id="JBIGHX010000003">
    <property type="protein sequence ID" value="MFG6462288.1"/>
    <property type="molecule type" value="Genomic_DNA"/>
</dbReference>
<reference evidence="1 2" key="1">
    <citation type="submission" date="2024-08" db="EMBL/GenBank/DDBJ databases">
        <authorList>
            <person name="Lu H."/>
        </authorList>
    </citation>
    <scope>NUCLEOTIDE SEQUENCE [LARGE SCALE GENOMIC DNA]</scope>
    <source>
        <strain evidence="1 2">DXS20W</strain>
    </source>
</reference>
<evidence type="ECO:0000313" key="1">
    <source>
        <dbReference type="EMBL" id="MFG6462288.1"/>
    </source>
</evidence>
<protein>
    <submittedName>
        <fullName evidence="1">Uncharacterized protein</fullName>
    </submittedName>
</protein>
<accession>A0ABW7GK04</accession>
<name>A0ABW7GK04_9BURK</name>
<dbReference type="Proteomes" id="UP001606302">
    <property type="component" value="Unassembled WGS sequence"/>
</dbReference>
<proteinExistence type="predicted"/>
<gene>
    <name evidence="1" type="ORF">ACG04Q_11970</name>
</gene>
<evidence type="ECO:0000313" key="2">
    <source>
        <dbReference type="Proteomes" id="UP001606302"/>
    </source>
</evidence>
<sequence length="94" mass="10328">MATTKAGARMCVVTIGLDEYLMPAATGIKVAELMQGARQVRSDYTGQGFRYHAMPEHDELRGVSWRSVTHKQIVEAKPPRGRRAIEGDDETGAP</sequence>
<dbReference type="RefSeq" id="WP_394511151.1">
    <property type="nucleotide sequence ID" value="NZ_JBIGHX010000003.1"/>
</dbReference>
<keyword evidence="2" id="KW-1185">Reference proteome</keyword>
<comment type="caution">
    <text evidence="1">The sequence shown here is derived from an EMBL/GenBank/DDBJ whole genome shotgun (WGS) entry which is preliminary data.</text>
</comment>